<keyword evidence="2 4" id="KW-0449">Lipoprotein</keyword>
<dbReference type="InterPro" id="IPR012674">
    <property type="entry name" value="Calycin"/>
</dbReference>
<dbReference type="Proteomes" id="UP000295673">
    <property type="component" value="Unassembled WGS sequence"/>
</dbReference>
<feature type="signal peptide" evidence="2">
    <location>
        <begin position="1"/>
        <end position="22"/>
    </location>
</feature>
<feature type="domain" description="Lipocalin/cytosolic fatty-acid binding" evidence="3">
    <location>
        <begin position="41"/>
        <end position="182"/>
    </location>
</feature>
<dbReference type="GO" id="GO:0008289">
    <property type="term" value="F:lipid binding"/>
    <property type="evidence" value="ECO:0007669"/>
    <property type="project" value="UniProtKB-UniRule"/>
</dbReference>
<evidence type="ECO:0000313" key="5">
    <source>
        <dbReference type="Proteomes" id="UP000295673"/>
    </source>
</evidence>
<dbReference type="Pfam" id="PF08212">
    <property type="entry name" value="Lipocalin_2"/>
    <property type="match status" value="1"/>
</dbReference>
<protein>
    <recommendedName>
        <fullName evidence="2">Outer membrane lipoprotein Blc</fullName>
    </recommendedName>
</protein>
<evidence type="ECO:0000256" key="2">
    <source>
        <dbReference type="PIRNR" id="PIRNR036893"/>
    </source>
</evidence>
<dbReference type="PRINTS" id="PR01171">
    <property type="entry name" value="BCTLIPOCALIN"/>
</dbReference>
<dbReference type="PROSITE" id="PS00213">
    <property type="entry name" value="LIPOCALIN"/>
    <property type="match status" value="1"/>
</dbReference>
<keyword evidence="2" id="KW-0732">Signal</keyword>
<dbReference type="PANTHER" id="PTHR10612:SF34">
    <property type="entry name" value="APOLIPOPROTEIN D"/>
    <property type="match status" value="1"/>
</dbReference>
<dbReference type="SUPFAM" id="SSF50814">
    <property type="entry name" value="Lipocalins"/>
    <property type="match status" value="1"/>
</dbReference>
<comment type="subunit">
    <text evidence="2">Homodimer.</text>
</comment>
<gene>
    <name evidence="4" type="ORF">BXY66_2250</name>
</gene>
<keyword evidence="5" id="KW-1185">Reference proteome</keyword>
<keyword evidence="2" id="KW-0472">Membrane</keyword>
<accession>A0A4R1NQQ6</accession>
<dbReference type="EMBL" id="SMGR01000001">
    <property type="protein sequence ID" value="TCL10181.1"/>
    <property type="molecule type" value="Genomic_DNA"/>
</dbReference>
<keyword evidence="2" id="KW-0446">Lipid-binding</keyword>
<dbReference type="PANTHER" id="PTHR10612">
    <property type="entry name" value="APOLIPOPROTEIN D"/>
    <property type="match status" value="1"/>
</dbReference>
<evidence type="ECO:0000256" key="1">
    <source>
        <dbReference type="ARBA" id="ARBA00006889"/>
    </source>
</evidence>
<dbReference type="OrthoDB" id="594739at2"/>
<organism evidence="4 5">
    <name type="scientific">Shimia isoporae</name>
    <dbReference type="NCBI Taxonomy" id="647720"/>
    <lineage>
        <taxon>Bacteria</taxon>
        <taxon>Pseudomonadati</taxon>
        <taxon>Pseudomonadota</taxon>
        <taxon>Alphaproteobacteria</taxon>
        <taxon>Rhodobacterales</taxon>
        <taxon>Roseobacteraceae</taxon>
    </lineage>
</organism>
<comment type="similarity">
    <text evidence="1 2">Belongs to the calycin superfamily. Lipocalin family.</text>
</comment>
<reference evidence="4 5" key="1">
    <citation type="submission" date="2019-03" db="EMBL/GenBank/DDBJ databases">
        <title>Genomic Encyclopedia of Archaeal and Bacterial Type Strains, Phase II (KMG-II): from individual species to whole genera.</title>
        <authorList>
            <person name="Goeker M."/>
        </authorList>
    </citation>
    <scope>NUCLEOTIDE SEQUENCE [LARGE SCALE GENOMIC DNA]</scope>
    <source>
        <strain evidence="4 5">DSM 26433</strain>
    </source>
</reference>
<dbReference type="PIRSF" id="PIRSF036893">
    <property type="entry name" value="Lipocalin_ApoD"/>
    <property type="match status" value="1"/>
</dbReference>
<dbReference type="AlphaFoldDB" id="A0A4R1NQQ6"/>
<comment type="function">
    <text evidence="2">Involved in the storage or transport of lipids necessary for membrane maintenance under stressful conditions. Displays a binding preference for lysophospholipids.</text>
</comment>
<keyword evidence="2" id="KW-0998">Cell outer membrane</keyword>
<dbReference type="InterPro" id="IPR022272">
    <property type="entry name" value="Lipocalin_CS"/>
</dbReference>
<comment type="caution">
    <text evidence="4">The sequence shown here is derived from an EMBL/GenBank/DDBJ whole genome shotgun (WGS) entry which is preliminary data.</text>
</comment>
<dbReference type="CDD" id="cd19438">
    <property type="entry name" value="lipocalin_Blc-like"/>
    <property type="match status" value="1"/>
</dbReference>
<dbReference type="Gene3D" id="2.40.128.20">
    <property type="match status" value="1"/>
</dbReference>
<dbReference type="GO" id="GO:0009279">
    <property type="term" value="C:cell outer membrane"/>
    <property type="evidence" value="ECO:0007669"/>
    <property type="project" value="UniProtKB-SubCell"/>
</dbReference>
<evidence type="ECO:0000313" key="4">
    <source>
        <dbReference type="EMBL" id="TCL10181.1"/>
    </source>
</evidence>
<comment type="subcellular location">
    <subcellularLocation>
        <location evidence="2">Cell outer membrane</location>
    </subcellularLocation>
</comment>
<dbReference type="InterPro" id="IPR000566">
    <property type="entry name" value="Lipocln_cytosolic_FA-bd_dom"/>
</dbReference>
<proteinExistence type="inferred from homology"/>
<feature type="chain" id="PRO_5021060718" description="Outer membrane lipoprotein Blc" evidence="2">
    <location>
        <begin position="23"/>
        <end position="185"/>
    </location>
</feature>
<dbReference type="InterPro" id="IPR047202">
    <property type="entry name" value="Lipocalin_Blc-like_dom"/>
</dbReference>
<dbReference type="GO" id="GO:0006950">
    <property type="term" value="P:response to stress"/>
    <property type="evidence" value="ECO:0007669"/>
    <property type="project" value="UniProtKB-ARBA"/>
</dbReference>
<dbReference type="InterPro" id="IPR002446">
    <property type="entry name" value="Lipocalin_bac"/>
</dbReference>
<sequence>MRRFQFFAFAFATLATFASTSAAVAERYRDRAVPIEAVSALDLDRYLGKWHEIARFPNRFEKGCEGVTAEYGLRSDGKISVLNTCREGSPAGEASTAEGEAWLIEGGKLKVTFVPWLPFARGDYWVLWIDDAYSVVAIGNPAGRTGWILARDPQISTDLRAKAEAALTKNGYDVSKLYDVAQPPR</sequence>
<dbReference type="InterPro" id="IPR022271">
    <property type="entry name" value="Lipocalin_ApoD"/>
</dbReference>
<name>A0A4R1NQQ6_9RHOB</name>
<evidence type="ECO:0000259" key="3">
    <source>
        <dbReference type="Pfam" id="PF08212"/>
    </source>
</evidence>